<dbReference type="SUPFAM" id="SSF51338">
    <property type="entry name" value="Composite domain of metallo-dependent hydrolases"/>
    <property type="match status" value="1"/>
</dbReference>
<dbReference type="AlphaFoldDB" id="A0A560D677"/>
<dbReference type="InterPro" id="IPR011059">
    <property type="entry name" value="Metal-dep_hydrolase_composite"/>
</dbReference>
<dbReference type="STRING" id="1803665.GCA_001641335_06472"/>
<evidence type="ECO:0000313" key="4">
    <source>
        <dbReference type="Proteomes" id="UP000319949"/>
    </source>
</evidence>
<dbReference type="InterPro" id="IPR013108">
    <property type="entry name" value="Amidohydro_3"/>
</dbReference>
<dbReference type="RefSeq" id="WP_145668948.1">
    <property type="nucleotide sequence ID" value="NZ_VITK01000010.1"/>
</dbReference>
<protein>
    <recommendedName>
        <fullName evidence="2">Amidohydrolase 3 domain-containing protein</fullName>
    </recommendedName>
</protein>
<dbReference type="InterPro" id="IPR032466">
    <property type="entry name" value="Metal_Hydrolase"/>
</dbReference>
<name>A0A560D677_9BRAD</name>
<dbReference type="GO" id="GO:0016810">
    <property type="term" value="F:hydrolase activity, acting on carbon-nitrogen (but not peptide) bonds"/>
    <property type="evidence" value="ECO:0007669"/>
    <property type="project" value="InterPro"/>
</dbReference>
<comment type="caution">
    <text evidence="3">The sequence shown here is derived from an EMBL/GenBank/DDBJ whole genome shotgun (WGS) entry which is preliminary data.</text>
</comment>
<dbReference type="Gene3D" id="3.20.20.140">
    <property type="entry name" value="Metal-dependent hydrolases"/>
    <property type="match status" value="1"/>
</dbReference>
<dbReference type="Pfam" id="PF07969">
    <property type="entry name" value="Amidohydro_3"/>
    <property type="match status" value="1"/>
</dbReference>
<sequence>MRKLLAILVISCWATSAHAQKADLVVTNAKIVTLDPASTIAQALAVREGKIVAVGGNDAVEGLIGPATRRVDAGGRTIIPGLIDSHIHAVRAGLTYATEVNWIGAKTIGEAMERLRQAAKARPASWIIVAGGWSELQFAEKRRPTLTEVISAVPDNPAYIQLFYSALLMTPKAQQALGISADQLPAGITAERAASGETTGWFNGSIVSISALFDRLPRPNFEENVAGTRQFFTELNRLGITGIVDPGGFSIYPGHYAALQKLWREKSLSVRVAYSLFAQNVGAEFEEYKTLTPFLPMGFGDDMLRFNGIGERITGAMYNNNAPDAATKDKFLEIVRWAAKQGLTVTIHWQEDKSVHQLLDLYEQVNKETPIAPLRWSIAHLDNTSPETLARMKALGIGWTMQDAMYLGGDRIVAQAGEAARSMPPIVTALRAGVHVGAGTDAHRVASYNPFVALQWMLDGKTVGGLPTRGPDETPSREDALRLYTVGSAWFCFDETRRGTLETGKLADFAILDRDFMSVPVEQIGGTASLLTVVGGKAVYAADAFASAK</sequence>
<feature type="chain" id="PRO_5021985982" description="Amidohydrolase 3 domain-containing protein" evidence="1">
    <location>
        <begin position="20"/>
        <end position="549"/>
    </location>
</feature>
<dbReference type="PANTHER" id="PTHR22642:SF21">
    <property type="entry name" value="PERIPLASMIC PROTEIN"/>
    <property type="match status" value="1"/>
</dbReference>
<evidence type="ECO:0000256" key="1">
    <source>
        <dbReference type="SAM" id="SignalP"/>
    </source>
</evidence>
<dbReference type="EMBL" id="VITK01000010">
    <property type="protein sequence ID" value="TWA92619.1"/>
    <property type="molecule type" value="Genomic_DNA"/>
</dbReference>
<dbReference type="PANTHER" id="PTHR22642">
    <property type="entry name" value="IMIDAZOLONEPROPIONASE"/>
    <property type="match status" value="1"/>
</dbReference>
<evidence type="ECO:0000259" key="2">
    <source>
        <dbReference type="Pfam" id="PF07969"/>
    </source>
</evidence>
<dbReference type="Gene3D" id="2.30.40.10">
    <property type="entry name" value="Urease, subunit C, domain 1"/>
    <property type="match status" value="1"/>
</dbReference>
<feature type="signal peptide" evidence="1">
    <location>
        <begin position="1"/>
        <end position="19"/>
    </location>
</feature>
<dbReference type="CDD" id="cd01300">
    <property type="entry name" value="YtcJ_like"/>
    <property type="match status" value="1"/>
</dbReference>
<dbReference type="SUPFAM" id="SSF51556">
    <property type="entry name" value="Metallo-dependent hydrolases"/>
    <property type="match status" value="1"/>
</dbReference>
<reference evidence="3 4" key="1">
    <citation type="submission" date="2019-06" db="EMBL/GenBank/DDBJ databases">
        <title>Genomic Encyclopedia of Type Strains, Phase IV (KMG-V): Genome sequencing to study the core and pangenomes of soil and plant-associated prokaryotes.</title>
        <authorList>
            <person name="Whitman W."/>
        </authorList>
    </citation>
    <scope>NUCLEOTIDE SEQUENCE [LARGE SCALE GENOMIC DNA]</scope>
    <source>
        <strain evidence="3 4">BR 510</strain>
    </source>
</reference>
<organism evidence="3 4">
    <name type="scientific">Bradyrhizobium stylosanthis</name>
    <dbReference type="NCBI Taxonomy" id="1803665"/>
    <lineage>
        <taxon>Bacteria</taxon>
        <taxon>Pseudomonadati</taxon>
        <taxon>Pseudomonadota</taxon>
        <taxon>Alphaproteobacteria</taxon>
        <taxon>Hyphomicrobiales</taxon>
        <taxon>Nitrobacteraceae</taxon>
        <taxon>Bradyrhizobium</taxon>
    </lineage>
</organism>
<keyword evidence="1" id="KW-0732">Signal</keyword>
<dbReference type="Gene3D" id="3.10.310.70">
    <property type="match status" value="1"/>
</dbReference>
<proteinExistence type="predicted"/>
<gene>
    <name evidence="3" type="ORF">FBZ96_11090</name>
</gene>
<keyword evidence="4" id="KW-1185">Reference proteome</keyword>
<dbReference type="Proteomes" id="UP000319949">
    <property type="component" value="Unassembled WGS sequence"/>
</dbReference>
<evidence type="ECO:0000313" key="3">
    <source>
        <dbReference type="EMBL" id="TWA92619.1"/>
    </source>
</evidence>
<feature type="domain" description="Amidohydrolase 3" evidence="2">
    <location>
        <begin position="71"/>
        <end position="540"/>
    </location>
</feature>
<accession>A0A560D677</accession>
<dbReference type="OrthoDB" id="9811399at2"/>
<dbReference type="InterPro" id="IPR033932">
    <property type="entry name" value="YtcJ-like"/>
</dbReference>